<comment type="caution">
    <text evidence="1">The sequence shown here is derived from an EMBL/GenBank/DDBJ whole genome shotgun (WGS) entry which is preliminary data.</text>
</comment>
<sequence length="68" mass="7720">MVGDGRKDCEILADSSNKIVRQKDDLLKEVICSLQWRRTARQMAIAKMLSTNMMIPTKIMLGTPSLHM</sequence>
<reference evidence="2" key="1">
    <citation type="journal article" date="2022" name="Mol. Ecol. Resour.">
        <title>The genomes of chicory, endive, great burdock and yacon provide insights into Asteraceae palaeo-polyploidization history and plant inulin production.</title>
        <authorList>
            <person name="Fan W."/>
            <person name="Wang S."/>
            <person name="Wang H."/>
            <person name="Wang A."/>
            <person name="Jiang F."/>
            <person name="Liu H."/>
            <person name="Zhao H."/>
            <person name="Xu D."/>
            <person name="Zhang Y."/>
        </authorList>
    </citation>
    <scope>NUCLEOTIDE SEQUENCE [LARGE SCALE GENOMIC DNA]</scope>
    <source>
        <strain evidence="2">cv. Niubang</strain>
    </source>
</reference>
<keyword evidence="2" id="KW-1185">Reference proteome</keyword>
<accession>A0ACB9CNZ0</accession>
<name>A0ACB9CNZ0_ARCLA</name>
<protein>
    <submittedName>
        <fullName evidence="1">Uncharacterized protein</fullName>
    </submittedName>
</protein>
<organism evidence="1 2">
    <name type="scientific">Arctium lappa</name>
    <name type="common">Greater burdock</name>
    <name type="synonym">Lappa major</name>
    <dbReference type="NCBI Taxonomy" id="4217"/>
    <lineage>
        <taxon>Eukaryota</taxon>
        <taxon>Viridiplantae</taxon>
        <taxon>Streptophyta</taxon>
        <taxon>Embryophyta</taxon>
        <taxon>Tracheophyta</taxon>
        <taxon>Spermatophyta</taxon>
        <taxon>Magnoliopsida</taxon>
        <taxon>eudicotyledons</taxon>
        <taxon>Gunneridae</taxon>
        <taxon>Pentapetalae</taxon>
        <taxon>asterids</taxon>
        <taxon>campanulids</taxon>
        <taxon>Asterales</taxon>
        <taxon>Asteraceae</taxon>
        <taxon>Carduoideae</taxon>
        <taxon>Cardueae</taxon>
        <taxon>Arctiinae</taxon>
        <taxon>Arctium</taxon>
    </lineage>
</organism>
<reference evidence="1 2" key="2">
    <citation type="journal article" date="2022" name="Mol. Ecol. Resour.">
        <title>The genomes of chicory, endive, great burdock and yacon provide insights into Asteraceae paleo-polyploidization history and plant inulin production.</title>
        <authorList>
            <person name="Fan W."/>
            <person name="Wang S."/>
            <person name="Wang H."/>
            <person name="Wang A."/>
            <person name="Jiang F."/>
            <person name="Liu H."/>
            <person name="Zhao H."/>
            <person name="Xu D."/>
            <person name="Zhang Y."/>
        </authorList>
    </citation>
    <scope>NUCLEOTIDE SEQUENCE [LARGE SCALE GENOMIC DNA]</scope>
    <source>
        <strain evidence="2">cv. Niubang</strain>
    </source>
</reference>
<evidence type="ECO:0000313" key="2">
    <source>
        <dbReference type="Proteomes" id="UP001055879"/>
    </source>
</evidence>
<evidence type="ECO:0000313" key="1">
    <source>
        <dbReference type="EMBL" id="KAI3735777.1"/>
    </source>
</evidence>
<gene>
    <name evidence="1" type="ORF">L6452_15290</name>
</gene>
<dbReference type="Proteomes" id="UP001055879">
    <property type="component" value="Linkage Group LG04"/>
</dbReference>
<proteinExistence type="predicted"/>
<dbReference type="EMBL" id="CM042050">
    <property type="protein sequence ID" value="KAI3735777.1"/>
    <property type="molecule type" value="Genomic_DNA"/>
</dbReference>